<reference evidence="5" key="1">
    <citation type="submission" date="2017-02" db="UniProtKB">
        <authorList>
            <consortium name="WormBaseParasite"/>
        </authorList>
    </citation>
    <scope>IDENTIFICATION</scope>
</reference>
<dbReference type="WBParaSite" id="HDID_0000841401-mRNA-1">
    <property type="protein sequence ID" value="HDID_0000841401-mRNA-1"/>
    <property type="gene ID" value="HDID_0000841401"/>
</dbReference>
<feature type="region of interest" description="Disordered" evidence="1">
    <location>
        <begin position="78"/>
        <end position="102"/>
    </location>
</feature>
<organism evidence="5">
    <name type="scientific">Hymenolepis diminuta</name>
    <name type="common">Rat tapeworm</name>
    <dbReference type="NCBI Taxonomy" id="6216"/>
    <lineage>
        <taxon>Eukaryota</taxon>
        <taxon>Metazoa</taxon>
        <taxon>Spiralia</taxon>
        <taxon>Lophotrochozoa</taxon>
        <taxon>Platyhelminthes</taxon>
        <taxon>Cestoda</taxon>
        <taxon>Eucestoda</taxon>
        <taxon>Cyclophyllidea</taxon>
        <taxon>Hymenolepididae</taxon>
        <taxon>Hymenolepis</taxon>
    </lineage>
</organism>
<dbReference type="AlphaFoldDB" id="A0A0R3SSV3"/>
<feature type="signal peptide" evidence="2">
    <location>
        <begin position="1"/>
        <end position="17"/>
    </location>
</feature>
<feature type="region of interest" description="Disordered" evidence="1">
    <location>
        <begin position="191"/>
        <end position="211"/>
    </location>
</feature>
<evidence type="ECO:0000313" key="3">
    <source>
        <dbReference type="EMBL" id="VDL60730.1"/>
    </source>
</evidence>
<reference evidence="3 4" key="2">
    <citation type="submission" date="2018-11" db="EMBL/GenBank/DDBJ databases">
        <authorList>
            <consortium name="Pathogen Informatics"/>
        </authorList>
    </citation>
    <scope>NUCLEOTIDE SEQUENCE [LARGE SCALE GENOMIC DNA]</scope>
</reference>
<accession>A0A0R3SSV3</accession>
<feature type="chain" id="PRO_5043131439" evidence="2">
    <location>
        <begin position="18"/>
        <end position="211"/>
    </location>
</feature>
<gene>
    <name evidence="3" type="ORF">HDID_LOCUS8412</name>
</gene>
<evidence type="ECO:0000256" key="1">
    <source>
        <dbReference type="SAM" id="MobiDB-lite"/>
    </source>
</evidence>
<protein>
    <submittedName>
        <fullName evidence="3 5">Uncharacterized protein</fullName>
    </submittedName>
</protein>
<evidence type="ECO:0000313" key="4">
    <source>
        <dbReference type="Proteomes" id="UP000274504"/>
    </source>
</evidence>
<evidence type="ECO:0000313" key="5">
    <source>
        <dbReference type="WBParaSite" id="HDID_0000841401-mRNA-1"/>
    </source>
</evidence>
<dbReference type="OrthoDB" id="10340455at2759"/>
<dbReference type="Proteomes" id="UP000274504">
    <property type="component" value="Unassembled WGS sequence"/>
</dbReference>
<name>A0A0R3SSV3_HYMDI</name>
<dbReference type="EMBL" id="UYSG01011074">
    <property type="protein sequence ID" value="VDL60730.1"/>
    <property type="molecule type" value="Genomic_DNA"/>
</dbReference>
<evidence type="ECO:0000256" key="2">
    <source>
        <dbReference type="SAM" id="SignalP"/>
    </source>
</evidence>
<sequence length="211" mass="23277">MAVLTLCCPFLLGGVSLSKFQLSSQRDASVNGTGVAVSERDTLSPRSILQLTPQSNNSRIINTSCQQEYHLRECKPSEVGSNFSETEESSMPMTETSGSNTQTMPIHLTRNRMFQAPVIDRSGNFLTRYAASPIFAPLHSENAILLKDVSPRYHKTVLTSQNANGGEQYEYGFLPATLVLSEINDTYTTLSESTQQKQSAGNQQELDFNEI</sequence>
<proteinExistence type="predicted"/>
<keyword evidence="2" id="KW-0732">Signal</keyword>